<gene>
    <name evidence="2" type="primary">sseA_3</name>
    <name evidence="2" type="ORF">NCTC8261_02006</name>
</gene>
<keyword evidence="2" id="KW-0670">Pyruvate</keyword>
<dbReference type="PROSITE" id="PS50206">
    <property type="entry name" value="RHODANESE_3"/>
    <property type="match status" value="1"/>
</dbReference>
<protein>
    <submittedName>
        <fullName evidence="2">3-mercaptopyruvate sulfurtransferase</fullName>
        <ecNumber evidence="2">2.8.1.2</ecNumber>
    </submittedName>
</protein>
<dbReference type="SUPFAM" id="SSF52821">
    <property type="entry name" value="Rhodanese/Cell cycle control phosphatase"/>
    <property type="match status" value="1"/>
</dbReference>
<evidence type="ECO:0000313" key="2">
    <source>
        <dbReference type="EMBL" id="SUH35766.1"/>
    </source>
</evidence>
<name>A0A379WQQ3_SALET</name>
<dbReference type="Gene3D" id="3.40.250.10">
    <property type="entry name" value="Rhodanese-like domain"/>
    <property type="match status" value="1"/>
</dbReference>
<dbReference type="Proteomes" id="UP000254712">
    <property type="component" value="Unassembled WGS sequence"/>
</dbReference>
<dbReference type="InterPro" id="IPR001763">
    <property type="entry name" value="Rhodanese-like_dom"/>
</dbReference>
<proteinExistence type="predicted"/>
<sequence>MTTAFFVAADWLAEHIDDPEIQILDARMAPPGQEHRDMAGEYRAGHIPARCFLILKRFPIAHRRCRI</sequence>
<organism evidence="2 3">
    <name type="scientific">Salmonella enterica I</name>
    <dbReference type="NCBI Taxonomy" id="59201"/>
    <lineage>
        <taxon>Bacteria</taxon>
        <taxon>Pseudomonadati</taxon>
        <taxon>Pseudomonadota</taxon>
        <taxon>Gammaproteobacteria</taxon>
        <taxon>Enterobacterales</taxon>
        <taxon>Enterobacteriaceae</taxon>
        <taxon>Salmonella</taxon>
    </lineage>
</organism>
<reference evidence="2 3" key="1">
    <citation type="submission" date="2018-06" db="EMBL/GenBank/DDBJ databases">
        <authorList>
            <consortium name="Pathogen Informatics"/>
            <person name="Doyle S."/>
        </authorList>
    </citation>
    <scope>NUCLEOTIDE SEQUENCE [LARGE SCALE GENOMIC DNA]</scope>
    <source>
        <strain evidence="2 3">NCTC8261</strain>
    </source>
</reference>
<dbReference type="InterPro" id="IPR036873">
    <property type="entry name" value="Rhodanese-like_dom_sf"/>
</dbReference>
<accession>A0A379WQQ3</accession>
<dbReference type="GO" id="GO:0016784">
    <property type="term" value="F:3-mercaptopyruvate sulfurtransferase activity"/>
    <property type="evidence" value="ECO:0007669"/>
    <property type="project" value="UniProtKB-EC"/>
</dbReference>
<evidence type="ECO:0000259" key="1">
    <source>
        <dbReference type="PROSITE" id="PS50206"/>
    </source>
</evidence>
<dbReference type="EMBL" id="UGXT01000002">
    <property type="protein sequence ID" value="SUH35766.1"/>
    <property type="molecule type" value="Genomic_DNA"/>
</dbReference>
<dbReference type="EC" id="2.8.1.2" evidence="2"/>
<dbReference type="AlphaFoldDB" id="A0A379WQQ3"/>
<keyword evidence="2" id="KW-0808">Transferase</keyword>
<feature type="domain" description="Rhodanese" evidence="1">
    <location>
        <begin position="17"/>
        <end position="48"/>
    </location>
</feature>
<evidence type="ECO:0000313" key="3">
    <source>
        <dbReference type="Proteomes" id="UP000254712"/>
    </source>
</evidence>